<accession>A0ABU1IWE1</accession>
<evidence type="ECO:0000313" key="3">
    <source>
        <dbReference type="Proteomes" id="UP001185028"/>
    </source>
</evidence>
<evidence type="ECO:0000256" key="1">
    <source>
        <dbReference type="SAM" id="MobiDB-lite"/>
    </source>
</evidence>
<dbReference type="RefSeq" id="WP_188773741.1">
    <property type="nucleotide sequence ID" value="NZ_BMMB01000001.1"/>
</dbReference>
<keyword evidence="3" id="KW-1185">Reference proteome</keyword>
<protein>
    <submittedName>
        <fullName evidence="2">Uncharacterized protein</fullName>
    </submittedName>
</protein>
<reference evidence="2 3" key="1">
    <citation type="submission" date="2023-07" db="EMBL/GenBank/DDBJ databases">
        <title>Genomic Encyclopedia of Type Strains, Phase IV (KMG-IV): sequencing the most valuable type-strain genomes for metagenomic binning, comparative biology and taxonomic classification.</title>
        <authorList>
            <person name="Goeker M."/>
        </authorList>
    </citation>
    <scope>NUCLEOTIDE SEQUENCE [LARGE SCALE GENOMIC DNA]</scope>
    <source>
        <strain evidence="2 3">DSM 22170</strain>
    </source>
</reference>
<proteinExistence type="predicted"/>
<gene>
    <name evidence="2" type="ORF">JOC58_001452</name>
</gene>
<comment type="caution">
    <text evidence="2">The sequence shown here is derived from an EMBL/GenBank/DDBJ whole genome shotgun (WGS) entry which is preliminary data.</text>
</comment>
<name>A0ABU1IWE1_9BACL</name>
<organism evidence="2 3">
    <name type="scientific">Paenibacillus hunanensis</name>
    <dbReference type="NCBI Taxonomy" id="539262"/>
    <lineage>
        <taxon>Bacteria</taxon>
        <taxon>Bacillati</taxon>
        <taxon>Bacillota</taxon>
        <taxon>Bacilli</taxon>
        <taxon>Bacillales</taxon>
        <taxon>Paenibacillaceae</taxon>
        <taxon>Paenibacillus</taxon>
    </lineage>
</organism>
<evidence type="ECO:0000313" key="2">
    <source>
        <dbReference type="EMBL" id="MDR6243565.1"/>
    </source>
</evidence>
<dbReference type="Proteomes" id="UP001185028">
    <property type="component" value="Unassembled WGS sequence"/>
</dbReference>
<feature type="region of interest" description="Disordered" evidence="1">
    <location>
        <begin position="33"/>
        <end position="61"/>
    </location>
</feature>
<dbReference type="EMBL" id="JAVDQH010000004">
    <property type="protein sequence ID" value="MDR6243565.1"/>
    <property type="molecule type" value="Genomic_DNA"/>
</dbReference>
<sequence>MDWQAYLQRIHRLDRLLQVHTLMDDTGRMMKQALPGVSPSPHARIPLPTERKPRFRSAPAK</sequence>